<organism evidence="3 4">
    <name type="scientific">Adineta ricciae</name>
    <name type="common">Rotifer</name>
    <dbReference type="NCBI Taxonomy" id="249248"/>
    <lineage>
        <taxon>Eukaryota</taxon>
        <taxon>Metazoa</taxon>
        <taxon>Spiralia</taxon>
        <taxon>Gnathifera</taxon>
        <taxon>Rotifera</taxon>
        <taxon>Eurotatoria</taxon>
        <taxon>Bdelloidea</taxon>
        <taxon>Adinetida</taxon>
        <taxon>Adinetidae</taxon>
        <taxon>Adineta</taxon>
    </lineage>
</organism>
<dbReference type="InterPro" id="IPR003609">
    <property type="entry name" value="Pan_app"/>
</dbReference>
<dbReference type="PROSITE" id="PS50948">
    <property type="entry name" value="PAN"/>
    <property type="match status" value="1"/>
</dbReference>
<proteinExistence type="predicted"/>
<dbReference type="PANTHER" id="PTHR47839:SF1">
    <property type="entry name" value="DOMAIN PROTEIN, PUTATIVE (AFU_ORTHOLOGUE AFUA_6G04830)-RELATED"/>
    <property type="match status" value="1"/>
</dbReference>
<feature type="domain" description="Apple" evidence="2">
    <location>
        <begin position="24"/>
        <end position="91"/>
    </location>
</feature>
<evidence type="ECO:0000313" key="3">
    <source>
        <dbReference type="EMBL" id="CAF1578484.1"/>
    </source>
</evidence>
<dbReference type="PANTHER" id="PTHR47839">
    <property type="entry name" value="DOMAIN PROTEIN, PUTATIVE (AFU_ORTHOLOGUE AFUA_6G04830)-RELATED"/>
    <property type="match status" value="1"/>
</dbReference>
<dbReference type="SUPFAM" id="SSF57414">
    <property type="entry name" value="Hairpin loop containing domain-like"/>
    <property type="match status" value="1"/>
</dbReference>
<feature type="signal peptide" evidence="1">
    <location>
        <begin position="1"/>
        <end position="18"/>
    </location>
</feature>
<comment type="caution">
    <text evidence="3">The sequence shown here is derived from an EMBL/GenBank/DDBJ whole genome shotgun (WGS) entry which is preliminary data.</text>
</comment>
<feature type="chain" id="PRO_5032657031" description="Apple domain-containing protein" evidence="1">
    <location>
        <begin position="19"/>
        <end position="473"/>
    </location>
</feature>
<name>A0A815Z3L0_ADIRI</name>
<dbReference type="AlphaFoldDB" id="A0A815Z3L0"/>
<dbReference type="Proteomes" id="UP000663828">
    <property type="component" value="Unassembled WGS sequence"/>
</dbReference>
<dbReference type="EMBL" id="CAJNOR010005872">
    <property type="protein sequence ID" value="CAF1578484.1"/>
    <property type="molecule type" value="Genomic_DNA"/>
</dbReference>
<reference evidence="3" key="1">
    <citation type="submission" date="2021-02" db="EMBL/GenBank/DDBJ databases">
        <authorList>
            <person name="Nowell W R."/>
        </authorList>
    </citation>
    <scope>NUCLEOTIDE SEQUENCE</scope>
</reference>
<sequence length="473" mass="53724">MKIIILLCYFLTTTSFQGEHFALSGQGNRFQPIDNIQLLSNFSNVDVTASCAMYCLQNTFCRTFDFDSISHQCHLYEGSVDTGMIIPANSSNIVGWIEIIPSMFHLYNASADQCKDNRYLSSDIVSNRCQCPDRTFWNGSMCLNQRFIGDTCQENNWCRNDLNIGCILSICSISPTTTISSTTTTATCTTLINYNDIENQTNTSGDIPNGYKNLLWTNAEYINVSSTPIDSGYRSAVSNGVFVMQNKNNNNITISTANGTRFSFDSLLLYSAWYDSLSVRVVTYRTGQFTSSGTFTTKFRIGLRISCNFCTNSDTMTFEITNGIMNNSRTQNTTQFLMKLPPFDAELNSKSNGVIFMDGTYLKVFAIPIETVHLFRDIESARIAFNSNGSLFYNLRYFEQVYWDDLKPFLNGNCSSSIEIVRRLINFYYMVTCHELSHNIDSNHDLNFINRLERVSARFMDQRDSFISTFGFQ</sequence>
<evidence type="ECO:0000256" key="1">
    <source>
        <dbReference type="SAM" id="SignalP"/>
    </source>
</evidence>
<accession>A0A815Z3L0</accession>
<dbReference type="Gene3D" id="3.50.4.10">
    <property type="entry name" value="Hepatocyte Growth Factor"/>
    <property type="match status" value="1"/>
</dbReference>
<dbReference type="Pfam" id="PF00024">
    <property type="entry name" value="PAN_1"/>
    <property type="match status" value="1"/>
</dbReference>
<keyword evidence="4" id="KW-1185">Reference proteome</keyword>
<keyword evidence="1" id="KW-0732">Signal</keyword>
<gene>
    <name evidence="3" type="ORF">XAT740_LOCUS45234</name>
</gene>
<evidence type="ECO:0000259" key="2">
    <source>
        <dbReference type="PROSITE" id="PS50948"/>
    </source>
</evidence>
<protein>
    <recommendedName>
        <fullName evidence="2">Apple domain-containing protein</fullName>
    </recommendedName>
</protein>
<evidence type="ECO:0000313" key="4">
    <source>
        <dbReference type="Proteomes" id="UP000663828"/>
    </source>
</evidence>